<feature type="domain" description="AB hydrolase-1" evidence="2">
    <location>
        <begin position="38"/>
        <end position="155"/>
    </location>
</feature>
<name>A0A2A9EPH3_9MICO</name>
<dbReference type="PRINTS" id="PR00111">
    <property type="entry name" value="ABHYDROLASE"/>
</dbReference>
<dbReference type="EMBL" id="PDJI01000004">
    <property type="protein sequence ID" value="PFG40145.1"/>
    <property type="molecule type" value="Genomic_DNA"/>
</dbReference>
<protein>
    <submittedName>
        <fullName evidence="3">Alpha/beta hydrolase family protein</fullName>
    </submittedName>
</protein>
<dbReference type="PANTHER" id="PTHR43798:SF31">
    <property type="entry name" value="AB HYDROLASE SUPERFAMILY PROTEIN YCLE"/>
    <property type="match status" value="1"/>
</dbReference>
<gene>
    <name evidence="3" type="ORF">ATJ97_2666</name>
</gene>
<dbReference type="PANTHER" id="PTHR43798">
    <property type="entry name" value="MONOACYLGLYCEROL LIPASE"/>
    <property type="match status" value="1"/>
</dbReference>
<evidence type="ECO:0000259" key="2">
    <source>
        <dbReference type="Pfam" id="PF00561"/>
    </source>
</evidence>
<dbReference type="RefSeq" id="WP_098484120.1">
    <property type="nucleotide sequence ID" value="NZ_PDJI01000004.1"/>
</dbReference>
<keyword evidence="4" id="KW-1185">Reference proteome</keyword>
<dbReference type="InterPro" id="IPR029058">
    <property type="entry name" value="AB_hydrolase_fold"/>
</dbReference>
<evidence type="ECO:0000256" key="1">
    <source>
        <dbReference type="ARBA" id="ARBA00022801"/>
    </source>
</evidence>
<accession>A0A2A9EPH3</accession>
<sequence>MSTHTTGTHTYEEIDVAVDGGTLRAGVWEPVAPAGPVPTVLAVHGITATHRTWTYLTDALPGTRVVAPDLRGRGRSNALPGPFGMARHADDLAVLLGELAAGPVVVVGHSMGGFVSVVLAHRHRDLVDSLILVDGGLPLDVPTGADPDELMQAVLGPASARLAMTFRDHEAYRDFWRAHPAFTDRVDQRLGAYFDYDLEPADGAWRPSSRIEAVTGDQRELVTGESLLPALDALDAPAVFLRAPRGLLDGEPLYAAEHVAAWVERLRIAAADIPDVNHYTIVMGPAGAEAVAQQVRALQVGVRM</sequence>
<keyword evidence="1 3" id="KW-0378">Hydrolase</keyword>
<evidence type="ECO:0000313" key="3">
    <source>
        <dbReference type="EMBL" id="PFG40145.1"/>
    </source>
</evidence>
<evidence type="ECO:0000313" key="4">
    <source>
        <dbReference type="Proteomes" id="UP000222106"/>
    </source>
</evidence>
<dbReference type="InterPro" id="IPR050266">
    <property type="entry name" value="AB_hydrolase_sf"/>
</dbReference>
<comment type="caution">
    <text evidence="3">The sequence shown here is derived from an EMBL/GenBank/DDBJ whole genome shotgun (WGS) entry which is preliminary data.</text>
</comment>
<dbReference type="GO" id="GO:0016020">
    <property type="term" value="C:membrane"/>
    <property type="evidence" value="ECO:0007669"/>
    <property type="project" value="TreeGrafter"/>
</dbReference>
<dbReference type="OrthoDB" id="63962at2"/>
<organism evidence="3 4">
    <name type="scientific">Georgenia soli</name>
    <dbReference type="NCBI Taxonomy" id="638953"/>
    <lineage>
        <taxon>Bacteria</taxon>
        <taxon>Bacillati</taxon>
        <taxon>Actinomycetota</taxon>
        <taxon>Actinomycetes</taxon>
        <taxon>Micrococcales</taxon>
        <taxon>Bogoriellaceae</taxon>
        <taxon>Georgenia</taxon>
    </lineage>
</organism>
<dbReference type="Pfam" id="PF00561">
    <property type="entry name" value="Abhydrolase_1"/>
    <property type="match status" value="1"/>
</dbReference>
<dbReference type="AlphaFoldDB" id="A0A2A9EPH3"/>
<reference evidence="3 4" key="1">
    <citation type="submission" date="2017-10" db="EMBL/GenBank/DDBJ databases">
        <title>Sequencing the genomes of 1000 actinobacteria strains.</title>
        <authorList>
            <person name="Klenk H.-P."/>
        </authorList>
    </citation>
    <scope>NUCLEOTIDE SEQUENCE [LARGE SCALE GENOMIC DNA]</scope>
    <source>
        <strain evidence="3 4">DSM 21838</strain>
    </source>
</reference>
<proteinExistence type="predicted"/>
<dbReference type="Proteomes" id="UP000222106">
    <property type="component" value="Unassembled WGS sequence"/>
</dbReference>
<dbReference type="InterPro" id="IPR000073">
    <property type="entry name" value="AB_hydrolase_1"/>
</dbReference>
<dbReference type="SUPFAM" id="SSF53474">
    <property type="entry name" value="alpha/beta-Hydrolases"/>
    <property type="match status" value="1"/>
</dbReference>
<dbReference type="GO" id="GO:0016787">
    <property type="term" value="F:hydrolase activity"/>
    <property type="evidence" value="ECO:0007669"/>
    <property type="project" value="UniProtKB-KW"/>
</dbReference>
<dbReference type="Gene3D" id="3.40.50.1820">
    <property type="entry name" value="alpha/beta hydrolase"/>
    <property type="match status" value="1"/>
</dbReference>